<comment type="caution">
    <text evidence="5">The sequence shown here is derived from an EMBL/GenBank/DDBJ whole genome shotgun (WGS) entry which is preliminary data.</text>
</comment>
<accession>A0ABW4XEL7</accession>
<dbReference type="Proteomes" id="UP001597402">
    <property type="component" value="Unassembled WGS sequence"/>
</dbReference>
<dbReference type="PRINTS" id="PR00035">
    <property type="entry name" value="HTHGNTR"/>
</dbReference>
<keyword evidence="2" id="KW-0238">DNA-binding</keyword>
<keyword evidence="6" id="KW-1185">Reference proteome</keyword>
<dbReference type="PANTHER" id="PTHR44846:SF1">
    <property type="entry name" value="MANNOSYL-D-GLYCERATE TRANSPORT_METABOLISM SYSTEM REPRESSOR MNGR-RELATED"/>
    <property type="match status" value="1"/>
</dbReference>
<feature type="domain" description="HTH gntR-type" evidence="4">
    <location>
        <begin position="12"/>
        <end position="79"/>
    </location>
</feature>
<evidence type="ECO:0000256" key="1">
    <source>
        <dbReference type="ARBA" id="ARBA00023015"/>
    </source>
</evidence>
<dbReference type="InterPro" id="IPR011663">
    <property type="entry name" value="UTRA"/>
</dbReference>
<dbReference type="InterPro" id="IPR036390">
    <property type="entry name" value="WH_DNA-bd_sf"/>
</dbReference>
<dbReference type="Gene3D" id="1.10.10.10">
    <property type="entry name" value="Winged helix-like DNA-binding domain superfamily/Winged helix DNA-binding domain"/>
    <property type="match status" value="1"/>
</dbReference>
<dbReference type="Pfam" id="PF07702">
    <property type="entry name" value="UTRA"/>
    <property type="match status" value="1"/>
</dbReference>
<evidence type="ECO:0000256" key="3">
    <source>
        <dbReference type="ARBA" id="ARBA00023163"/>
    </source>
</evidence>
<dbReference type="Pfam" id="PF00392">
    <property type="entry name" value="GntR"/>
    <property type="match status" value="1"/>
</dbReference>
<sequence length="254" mass="27984">MTEPLHLVDGVVPKHQQLRAILTELVTTRLRPGDMLPSERQLCADYGVSRITVREALGQLVSEGLLVRTQGKGTFVAHRPARSRLHIASFHEDMRRMGLEPATVVLSAARAVPPAQTAERLRLAPQAPAYHVRRLRLADRVPMSVDDAWYSAELLPGLDQLDLQASLYDTLARHYGRPIDSAEQTVSAGLAGEEIGRLLGIPGSGPVLKFDRVSYSRGDAVEHARSWYRADRYELFMGLHNSSPSTEPVRGVAG</sequence>
<keyword evidence="1" id="KW-0805">Transcription regulation</keyword>
<evidence type="ECO:0000259" key="4">
    <source>
        <dbReference type="PROSITE" id="PS50949"/>
    </source>
</evidence>
<dbReference type="RefSeq" id="WP_376880057.1">
    <property type="nucleotide sequence ID" value="NZ_JBHUHP010000030.1"/>
</dbReference>
<protein>
    <submittedName>
        <fullName evidence="5">GntR family transcriptional regulator</fullName>
    </submittedName>
</protein>
<dbReference type="SMART" id="SM00345">
    <property type="entry name" value="HTH_GNTR"/>
    <property type="match status" value="1"/>
</dbReference>
<dbReference type="PANTHER" id="PTHR44846">
    <property type="entry name" value="MANNOSYL-D-GLYCERATE TRANSPORT/METABOLISM SYSTEM REPRESSOR MNGR-RELATED"/>
    <property type="match status" value="1"/>
</dbReference>
<gene>
    <name evidence="5" type="ORF">ACFSHS_20195</name>
</gene>
<organism evidence="5 6">
    <name type="scientific">Blastococcus deserti</name>
    <dbReference type="NCBI Taxonomy" id="2259033"/>
    <lineage>
        <taxon>Bacteria</taxon>
        <taxon>Bacillati</taxon>
        <taxon>Actinomycetota</taxon>
        <taxon>Actinomycetes</taxon>
        <taxon>Geodermatophilales</taxon>
        <taxon>Geodermatophilaceae</taxon>
        <taxon>Blastococcus</taxon>
    </lineage>
</organism>
<name>A0ABW4XEL7_9ACTN</name>
<dbReference type="InterPro" id="IPR000524">
    <property type="entry name" value="Tscrpt_reg_HTH_GntR"/>
</dbReference>
<evidence type="ECO:0000256" key="2">
    <source>
        <dbReference type="ARBA" id="ARBA00023125"/>
    </source>
</evidence>
<keyword evidence="3" id="KW-0804">Transcription</keyword>
<dbReference type="Gene3D" id="3.40.1410.10">
    <property type="entry name" value="Chorismate lyase-like"/>
    <property type="match status" value="1"/>
</dbReference>
<evidence type="ECO:0000313" key="6">
    <source>
        <dbReference type="Proteomes" id="UP001597402"/>
    </source>
</evidence>
<evidence type="ECO:0000313" key="5">
    <source>
        <dbReference type="EMBL" id="MFD2093892.1"/>
    </source>
</evidence>
<dbReference type="InterPro" id="IPR028978">
    <property type="entry name" value="Chorismate_lyase_/UTRA_dom_sf"/>
</dbReference>
<dbReference type="CDD" id="cd07377">
    <property type="entry name" value="WHTH_GntR"/>
    <property type="match status" value="1"/>
</dbReference>
<dbReference type="SUPFAM" id="SSF64288">
    <property type="entry name" value="Chorismate lyase-like"/>
    <property type="match status" value="1"/>
</dbReference>
<dbReference type="InterPro" id="IPR036388">
    <property type="entry name" value="WH-like_DNA-bd_sf"/>
</dbReference>
<dbReference type="SUPFAM" id="SSF46785">
    <property type="entry name" value="Winged helix' DNA-binding domain"/>
    <property type="match status" value="1"/>
</dbReference>
<dbReference type="PROSITE" id="PS50949">
    <property type="entry name" value="HTH_GNTR"/>
    <property type="match status" value="1"/>
</dbReference>
<dbReference type="EMBL" id="JBHUHP010000030">
    <property type="protein sequence ID" value="MFD2093892.1"/>
    <property type="molecule type" value="Genomic_DNA"/>
</dbReference>
<dbReference type="SMART" id="SM00866">
    <property type="entry name" value="UTRA"/>
    <property type="match status" value="1"/>
</dbReference>
<proteinExistence type="predicted"/>
<dbReference type="InterPro" id="IPR050679">
    <property type="entry name" value="Bact_HTH_transcr_reg"/>
</dbReference>
<reference evidence="6" key="1">
    <citation type="journal article" date="2019" name="Int. J. Syst. Evol. Microbiol.">
        <title>The Global Catalogue of Microorganisms (GCM) 10K type strain sequencing project: providing services to taxonomists for standard genome sequencing and annotation.</title>
        <authorList>
            <consortium name="The Broad Institute Genomics Platform"/>
            <consortium name="The Broad Institute Genome Sequencing Center for Infectious Disease"/>
            <person name="Wu L."/>
            <person name="Ma J."/>
        </authorList>
    </citation>
    <scope>NUCLEOTIDE SEQUENCE [LARGE SCALE GENOMIC DNA]</scope>
    <source>
        <strain evidence="6">JCM 3338</strain>
    </source>
</reference>